<name>A0A917LQN4_9MICC</name>
<accession>A0A917LQN4</accession>
<gene>
    <name evidence="1" type="ORF">GCM10011374_11640</name>
</gene>
<dbReference type="AlphaFoldDB" id="A0A917LQN4"/>
<evidence type="ECO:0000313" key="1">
    <source>
        <dbReference type="EMBL" id="GGG50724.1"/>
    </source>
</evidence>
<protein>
    <submittedName>
        <fullName evidence="1">Uncharacterized protein</fullName>
    </submittedName>
</protein>
<dbReference type="Proteomes" id="UP000638848">
    <property type="component" value="Unassembled WGS sequence"/>
</dbReference>
<dbReference type="EMBL" id="BMEQ01000004">
    <property type="protein sequence ID" value="GGG50724.1"/>
    <property type="molecule type" value="Genomic_DNA"/>
</dbReference>
<evidence type="ECO:0000313" key="2">
    <source>
        <dbReference type="Proteomes" id="UP000638848"/>
    </source>
</evidence>
<keyword evidence="2" id="KW-1185">Reference proteome</keyword>
<sequence length="135" mass="15059">MAWLDKVRKNEAPQQRCRGAVLSVLPGITEGVKLTAEHIAAIRAVSAPGMTEGSGARRYPYNREPYGRAPIPTARGVIVVDGKVLRTERGPVVEFWRDAGALGILDVFIPGAWVERIRRDESAWRHLYDEHGTDW</sequence>
<organism evidence="1 2">
    <name type="scientific">Kocuria dechangensis</name>
    <dbReference type="NCBI Taxonomy" id="1176249"/>
    <lineage>
        <taxon>Bacteria</taxon>
        <taxon>Bacillati</taxon>
        <taxon>Actinomycetota</taxon>
        <taxon>Actinomycetes</taxon>
        <taxon>Micrococcales</taxon>
        <taxon>Micrococcaceae</taxon>
        <taxon>Kocuria</taxon>
    </lineage>
</organism>
<comment type="caution">
    <text evidence="1">The sequence shown here is derived from an EMBL/GenBank/DDBJ whole genome shotgun (WGS) entry which is preliminary data.</text>
</comment>
<reference evidence="1" key="2">
    <citation type="submission" date="2020-09" db="EMBL/GenBank/DDBJ databases">
        <authorList>
            <person name="Sun Q."/>
            <person name="Zhou Y."/>
        </authorList>
    </citation>
    <scope>NUCLEOTIDE SEQUENCE</scope>
    <source>
        <strain evidence="1">CGMCC 1.12187</strain>
    </source>
</reference>
<reference evidence="1" key="1">
    <citation type="journal article" date="2014" name="Int. J. Syst. Evol. Microbiol.">
        <title>Complete genome sequence of Corynebacterium casei LMG S-19264T (=DSM 44701T), isolated from a smear-ripened cheese.</title>
        <authorList>
            <consortium name="US DOE Joint Genome Institute (JGI-PGF)"/>
            <person name="Walter F."/>
            <person name="Albersmeier A."/>
            <person name="Kalinowski J."/>
            <person name="Ruckert C."/>
        </authorList>
    </citation>
    <scope>NUCLEOTIDE SEQUENCE</scope>
    <source>
        <strain evidence="1">CGMCC 1.12187</strain>
    </source>
</reference>
<proteinExistence type="predicted"/>